<sequence length="1225" mass="146381">MQNYENCRKQTKKKDGYHRSNNINKNNVNIKDIKTLYNIFSCNIQTESNIIDCTEKGNKHGSLFLTKTGKDNEDKKENYNNSINNNNKKKESYLFDISHDNYKITKTNNVKKEDDLFLKQSNKQKPKDNDFDFFMEYNENDNVNKLTKIKHLDKNEKEPNINNTINSCQSDNDSLLFLNEIDVKKFENFEHFEHFENFEKFEKNINTELGYDKIVHYNQVEKIKEQKGRDVTINKTNDIFIVDNESQKIDWEKKYDIFDKEFEKNTSFDQNEKTKKTKQNNLDIPILFDNNFCENKQNNCPDLGSGYGSGYGYDYGYGSGLPFCNKVGAKNETEIDDKISDHIDLDTYPSKEIINLMENSKNEKNEKNVSFPFDLNSNIFPKTNYEDCIYNSLAFNDKDSELFNTKDKNILDISIDKNKETIYSSEYLVNSNILFNLNYGMFEKEGEDENKDAIFKDVKKSQDDFFLSENLNKNEMNCIFDEVDKTCYKTVEDKIESYPSNIINKTNISNNENNMFLEIIKEIESVSKDLIHDNFKLESGESVLESGENVLESGENVLESDMPSCDNKMEIMSNNKSVCEKDINKSAIHFDYLKNIDLQDMNNFTQIQFTDSGNKTIHTDEETEIRENVYDKFEIKNKDKFLSNKADETVNFYDDIYNILINKNYLDTFLILKKNKNINNEDINNFHIYLKNVKKKKKRGFSDMYDYNDYIYKFIEEIYSINVNRFFFYNIYIDNINKCIKKKNLLINNISNSYNFVNDFYKKNEKLLTHDMFYKNINYSFYFLNFINILIKLWKKITIKIKNINIMLLLKKFVNIFKKNKIIYAIKEIYNYLCFVYNILNKPILDEKQTKIKKIIKIIIKSQIFKMIKKYVYKINNSSFHFIILFSLISIPPYKKTCTIFDHFLEYFFKNINKILLKRIKDTFTNTPDQNGEQIESIKLTNSDEDTNNLKHFINNIIKTGKNNICLVKIKNLKQIFLQNVEENKNNENTTNLLDTLTDIKINEKISLIEKELELYIKYNISFYRLFFKFIIPLINKITTIFENLETFFTLYIKYKIKKKKKLFFFYDPWIYSYDTFLSFSQINIIPNLNNLKKNHVFESDNQEFENFSNQIKTNIYFKNSKDILNWEQFILYHKQLENDLILSNIFNSINKFYDYKNISEIISYKENISTYYKKKDLKKKISFNLSYNKLKNYYTDILNLCYDEKYIKINTRALKYLFFNLYFN</sequence>
<feature type="region of interest" description="Disordered" evidence="1">
    <location>
        <begin position="1"/>
        <end position="24"/>
    </location>
</feature>
<gene>
    <name evidence="2" type="ORF">YYC_03990</name>
</gene>
<evidence type="ECO:0000313" key="2">
    <source>
        <dbReference type="EMBL" id="ETB58375.1"/>
    </source>
</evidence>
<reference evidence="2 3" key="1">
    <citation type="submission" date="2013-11" db="EMBL/GenBank/DDBJ databases">
        <title>The Genome Sequence of Plasmodium yoelii 17X.</title>
        <authorList>
            <consortium name="The Broad Institute Genomics Platform"/>
            <consortium name="The Broad Institute Genome Sequencing Center for Infectious Disease"/>
            <person name="Neafsey D."/>
            <person name="Adams J."/>
            <person name="Walker B."/>
            <person name="Young S.K."/>
            <person name="Zeng Q."/>
            <person name="Gargeya S."/>
            <person name="Fitzgerald M."/>
            <person name="Haas B."/>
            <person name="Abouelleil A."/>
            <person name="Alvarado L."/>
            <person name="Chapman S.B."/>
            <person name="Gainer-Dewar J."/>
            <person name="Goldberg J."/>
            <person name="Griggs A."/>
            <person name="Gujja S."/>
            <person name="Hansen M."/>
            <person name="Howarth C."/>
            <person name="Imamovic A."/>
            <person name="Ireland A."/>
            <person name="Larimer J."/>
            <person name="McCowan C."/>
            <person name="Murphy C."/>
            <person name="Pearson M."/>
            <person name="Poon T.W."/>
            <person name="Priest M."/>
            <person name="Roberts A."/>
            <person name="Saif S."/>
            <person name="Shea T."/>
            <person name="Sykes S."/>
            <person name="Wortman J."/>
            <person name="Nusbaum C."/>
            <person name="Birren B."/>
        </authorList>
    </citation>
    <scope>NUCLEOTIDE SEQUENCE [LARGE SCALE GENOMIC DNA]</scope>
    <source>
        <strain evidence="2 3">17X</strain>
    </source>
</reference>
<name>V7PH86_PLAYE</name>
<accession>V7PH86</accession>
<dbReference type="EMBL" id="KI635789">
    <property type="protein sequence ID" value="ETB58375.1"/>
    <property type="molecule type" value="Genomic_DNA"/>
</dbReference>
<protein>
    <submittedName>
        <fullName evidence="2">Uncharacterized protein</fullName>
    </submittedName>
</protein>
<dbReference type="AlphaFoldDB" id="V7PH86"/>
<organism evidence="2 3">
    <name type="scientific">Plasmodium yoelii 17X</name>
    <dbReference type="NCBI Taxonomy" id="1323249"/>
    <lineage>
        <taxon>Eukaryota</taxon>
        <taxon>Sar</taxon>
        <taxon>Alveolata</taxon>
        <taxon>Apicomplexa</taxon>
        <taxon>Aconoidasida</taxon>
        <taxon>Haemosporida</taxon>
        <taxon>Plasmodiidae</taxon>
        <taxon>Plasmodium</taxon>
        <taxon>Plasmodium (Vinckeia)</taxon>
    </lineage>
</organism>
<evidence type="ECO:0000256" key="1">
    <source>
        <dbReference type="SAM" id="MobiDB-lite"/>
    </source>
</evidence>
<dbReference type="Proteomes" id="UP000018538">
    <property type="component" value="Unassembled WGS sequence"/>
</dbReference>
<dbReference type="OrthoDB" id="387253at2759"/>
<proteinExistence type="predicted"/>
<evidence type="ECO:0000313" key="3">
    <source>
        <dbReference type="Proteomes" id="UP000018538"/>
    </source>
</evidence>
<keyword evidence="3" id="KW-1185">Reference proteome</keyword>